<name>A0A8S9N3T9_BRACR</name>
<comment type="caution">
    <text evidence="1">The sequence shown here is derived from an EMBL/GenBank/DDBJ whole genome shotgun (WGS) entry which is preliminary data.</text>
</comment>
<sequence length="101" mass="11636">MFLRIYRGTVPSEYSKERVPRNIPRKMSLGIIRGNSSVGIFLSIDVYMSKTHRSMNVRGNIPTKFFLGTDLKGKLLFEDIDEALDLHTPTKEILLFEDIFV</sequence>
<gene>
    <name evidence="1" type="ORF">F2Q69_00054743</name>
</gene>
<evidence type="ECO:0000313" key="2">
    <source>
        <dbReference type="Proteomes" id="UP000712600"/>
    </source>
</evidence>
<evidence type="ECO:0000313" key="1">
    <source>
        <dbReference type="EMBL" id="KAF3488362.1"/>
    </source>
</evidence>
<organism evidence="1 2">
    <name type="scientific">Brassica cretica</name>
    <name type="common">Mustard</name>
    <dbReference type="NCBI Taxonomy" id="69181"/>
    <lineage>
        <taxon>Eukaryota</taxon>
        <taxon>Viridiplantae</taxon>
        <taxon>Streptophyta</taxon>
        <taxon>Embryophyta</taxon>
        <taxon>Tracheophyta</taxon>
        <taxon>Spermatophyta</taxon>
        <taxon>Magnoliopsida</taxon>
        <taxon>eudicotyledons</taxon>
        <taxon>Gunneridae</taxon>
        <taxon>Pentapetalae</taxon>
        <taxon>rosids</taxon>
        <taxon>malvids</taxon>
        <taxon>Brassicales</taxon>
        <taxon>Brassicaceae</taxon>
        <taxon>Brassiceae</taxon>
        <taxon>Brassica</taxon>
    </lineage>
</organism>
<dbReference type="EMBL" id="QGKX02002183">
    <property type="protein sequence ID" value="KAF3488362.1"/>
    <property type="molecule type" value="Genomic_DNA"/>
</dbReference>
<proteinExistence type="predicted"/>
<reference evidence="1" key="1">
    <citation type="submission" date="2019-12" db="EMBL/GenBank/DDBJ databases">
        <title>Genome sequencing and annotation of Brassica cretica.</title>
        <authorList>
            <person name="Studholme D.J."/>
            <person name="Sarris P."/>
        </authorList>
    </citation>
    <scope>NUCLEOTIDE SEQUENCE</scope>
    <source>
        <strain evidence="1">PFS-109/04</strain>
        <tissue evidence="1">Leaf</tissue>
    </source>
</reference>
<dbReference type="AlphaFoldDB" id="A0A8S9N3T9"/>
<accession>A0A8S9N3T9</accession>
<dbReference type="Proteomes" id="UP000712600">
    <property type="component" value="Unassembled WGS sequence"/>
</dbReference>
<protein>
    <submittedName>
        <fullName evidence="1">Uncharacterized protein</fullName>
    </submittedName>
</protein>